<sequence>AGGSEGAWQRGGTGRQHRLRSPRVFFVHEFFMGSSHSRVFSPVFTVGLVERRSQHERQSAGRAAGDRRCSPPVRMSEAAATAATTRRGVA</sequence>
<feature type="non-terminal residue" evidence="2">
    <location>
        <position position="1"/>
    </location>
</feature>
<comment type="caution">
    <text evidence="2">The sequence shown here is derived from an EMBL/GenBank/DDBJ whole genome shotgun (WGS) entry which is preliminary data.</text>
</comment>
<gene>
    <name evidence="2" type="ORF">Pcinc_035414</name>
</gene>
<name>A0AAE1BWN1_PETCI</name>
<organism evidence="2 3">
    <name type="scientific">Petrolisthes cinctipes</name>
    <name type="common">Flat porcelain crab</name>
    <dbReference type="NCBI Taxonomy" id="88211"/>
    <lineage>
        <taxon>Eukaryota</taxon>
        <taxon>Metazoa</taxon>
        <taxon>Ecdysozoa</taxon>
        <taxon>Arthropoda</taxon>
        <taxon>Crustacea</taxon>
        <taxon>Multicrustacea</taxon>
        <taxon>Malacostraca</taxon>
        <taxon>Eumalacostraca</taxon>
        <taxon>Eucarida</taxon>
        <taxon>Decapoda</taxon>
        <taxon>Pleocyemata</taxon>
        <taxon>Anomura</taxon>
        <taxon>Galatheoidea</taxon>
        <taxon>Porcellanidae</taxon>
        <taxon>Petrolisthes</taxon>
    </lineage>
</organism>
<evidence type="ECO:0000313" key="3">
    <source>
        <dbReference type="Proteomes" id="UP001286313"/>
    </source>
</evidence>
<dbReference type="EMBL" id="JAWQEG010005321">
    <property type="protein sequence ID" value="KAK3858397.1"/>
    <property type="molecule type" value="Genomic_DNA"/>
</dbReference>
<reference evidence="2" key="1">
    <citation type="submission" date="2023-10" db="EMBL/GenBank/DDBJ databases">
        <title>Genome assemblies of two species of porcelain crab, Petrolisthes cinctipes and Petrolisthes manimaculis (Anomura: Porcellanidae).</title>
        <authorList>
            <person name="Angst P."/>
        </authorList>
    </citation>
    <scope>NUCLEOTIDE SEQUENCE</scope>
    <source>
        <strain evidence="2">PB745_01</strain>
        <tissue evidence="2">Gill</tissue>
    </source>
</reference>
<feature type="compositionally biased region" description="Basic and acidic residues" evidence="1">
    <location>
        <begin position="53"/>
        <end position="69"/>
    </location>
</feature>
<dbReference type="Proteomes" id="UP001286313">
    <property type="component" value="Unassembled WGS sequence"/>
</dbReference>
<evidence type="ECO:0000256" key="1">
    <source>
        <dbReference type="SAM" id="MobiDB-lite"/>
    </source>
</evidence>
<protein>
    <submittedName>
        <fullName evidence="2">Uncharacterized protein</fullName>
    </submittedName>
</protein>
<dbReference type="AlphaFoldDB" id="A0AAE1BWN1"/>
<proteinExistence type="predicted"/>
<feature type="compositionally biased region" description="Low complexity" evidence="1">
    <location>
        <begin position="78"/>
        <end position="90"/>
    </location>
</feature>
<keyword evidence="3" id="KW-1185">Reference proteome</keyword>
<accession>A0AAE1BWN1</accession>
<evidence type="ECO:0000313" key="2">
    <source>
        <dbReference type="EMBL" id="KAK3858397.1"/>
    </source>
</evidence>
<feature type="region of interest" description="Disordered" evidence="1">
    <location>
        <begin position="53"/>
        <end position="90"/>
    </location>
</feature>